<dbReference type="InterPro" id="IPR036388">
    <property type="entry name" value="WH-like_DNA-bd_sf"/>
</dbReference>
<keyword evidence="3" id="KW-0804">Transcription</keyword>
<gene>
    <name evidence="6" type="ORF">Q4535_06045</name>
</gene>
<dbReference type="InterPro" id="IPR008920">
    <property type="entry name" value="TF_FadR/GntR_C"/>
</dbReference>
<keyword evidence="1" id="KW-0805">Transcription regulation</keyword>
<dbReference type="CDD" id="cd07377">
    <property type="entry name" value="WHTH_GntR"/>
    <property type="match status" value="1"/>
</dbReference>
<dbReference type="GO" id="GO:0003677">
    <property type="term" value="F:DNA binding"/>
    <property type="evidence" value="ECO:0007669"/>
    <property type="project" value="UniProtKB-KW"/>
</dbReference>
<dbReference type="InterPro" id="IPR011711">
    <property type="entry name" value="GntR_C"/>
</dbReference>
<feature type="compositionally biased region" description="Polar residues" evidence="4">
    <location>
        <begin position="1"/>
        <end position="19"/>
    </location>
</feature>
<dbReference type="PANTHER" id="PTHR43537:SF5">
    <property type="entry name" value="UXU OPERON TRANSCRIPTIONAL REGULATOR"/>
    <property type="match status" value="1"/>
</dbReference>
<dbReference type="SMART" id="SM00345">
    <property type="entry name" value="HTH_GNTR"/>
    <property type="match status" value="1"/>
</dbReference>
<feature type="domain" description="HTH gntR-type" evidence="5">
    <location>
        <begin position="28"/>
        <end position="97"/>
    </location>
</feature>
<organism evidence="6 7">
    <name type="scientific">Cobetia amphilecti</name>
    <dbReference type="NCBI Taxonomy" id="1055104"/>
    <lineage>
        <taxon>Bacteria</taxon>
        <taxon>Pseudomonadati</taxon>
        <taxon>Pseudomonadota</taxon>
        <taxon>Gammaproteobacteria</taxon>
        <taxon>Oceanospirillales</taxon>
        <taxon>Halomonadaceae</taxon>
        <taxon>Cobetia</taxon>
    </lineage>
</organism>
<comment type="caution">
    <text evidence="6">The sequence shown here is derived from an EMBL/GenBank/DDBJ whole genome shotgun (WGS) entry which is preliminary data.</text>
</comment>
<evidence type="ECO:0000313" key="6">
    <source>
        <dbReference type="EMBL" id="MDO6671678.1"/>
    </source>
</evidence>
<dbReference type="PRINTS" id="PR00035">
    <property type="entry name" value="HTHGNTR"/>
</dbReference>
<dbReference type="Pfam" id="PF07729">
    <property type="entry name" value="FCD"/>
    <property type="match status" value="1"/>
</dbReference>
<reference evidence="6" key="1">
    <citation type="submission" date="2023-07" db="EMBL/GenBank/DDBJ databases">
        <title>Genome content predicts the carbon catabolic preferences of heterotrophic bacteria.</title>
        <authorList>
            <person name="Gralka M."/>
        </authorList>
    </citation>
    <scope>NUCLEOTIDE SEQUENCE</scope>
    <source>
        <strain evidence="6">C2R13</strain>
    </source>
</reference>
<dbReference type="Pfam" id="PF00392">
    <property type="entry name" value="GntR"/>
    <property type="match status" value="1"/>
</dbReference>
<protein>
    <submittedName>
        <fullName evidence="6">FCD domain-containing protein</fullName>
    </submittedName>
</protein>
<dbReference type="Gene3D" id="1.20.120.530">
    <property type="entry name" value="GntR ligand-binding domain-like"/>
    <property type="match status" value="1"/>
</dbReference>
<dbReference type="PROSITE" id="PS50949">
    <property type="entry name" value="HTH_GNTR"/>
    <property type="match status" value="1"/>
</dbReference>
<evidence type="ECO:0000256" key="2">
    <source>
        <dbReference type="ARBA" id="ARBA00023125"/>
    </source>
</evidence>
<dbReference type="PANTHER" id="PTHR43537">
    <property type="entry name" value="TRANSCRIPTIONAL REGULATOR, GNTR FAMILY"/>
    <property type="match status" value="1"/>
</dbReference>
<sequence length="278" mass="31296">MPTSPSPLDTSRASTSANASGAHLPKRQKLAELISDDLRRSIVRDGLSEGDRLPNEKALMAQYGCAKGTLREALKILEVEGLITLKTGPNGGAVLNAPSMEPASRMLRSFLHFKTLNGAQVYQLRRLLEVEMAVSVVGLLSEEDLVALENNVHDCSCHQPQDEDQRRQRFLEIEFHQVLARACPNPLLSFMCQFLNDMLHELVVIKKAYLPERKQFDQANQHYHSGLITAFRHQDHEQVRQLMTEHMQDAEHHMTALEVEMADQLLVTPAQLMADSRT</sequence>
<dbReference type="InterPro" id="IPR036390">
    <property type="entry name" value="WH_DNA-bd_sf"/>
</dbReference>
<evidence type="ECO:0000256" key="3">
    <source>
        <dbReference type="ARBA" id="ARBA00023163"/>
    </source>
</evidence>
<accession>A0AAP4X137</accession>
<name>A0AAP4X137_9GAMM</name>
<dbReference type="SUPFAM" id="SSF46785">
    <property type="entry name" value="Winged helix' DNA-binding domain"/>
    <property type="match status" value="1"/>
</dbReference>
<dbReference type="Gene3D" id="1.10.10.10">
    <property type="entry name" value="Winged helix-like DNA-binding domain superfamily/Winged helix DNA-binding domain"/>
    <property type="match status" value="1"/>
</dbReference>
<keyword evidence="2" id="KW-0238">DNA-binding</keyword>
<dbReference type="Proteomes" id="UP001170481">
    <property type="component" value="Unassembled WGS sequence"/>
</dbReference>
<dbReference type="SMART" id="SM00895">
    <property type="entry name" value="FCD"/>
    <property type="match status" value="1"/>
</dbReference>
<evidence type="ECO:0000259" key="5">
    <source>
        <dbReference type="PROSITE" id="PS50949"/>
    </source>
</evidence>
<dbReference type="RefSeq" id="WP_303567897.1">
    <property type="nucleotide sequence ID" value="NZ_JAUORK010000005.1"/>
</dbReference>
<evidence type="ECO:0000313" key="7">
    <source>
        <dbReference type="Proteomes" id="UP001170481"/>
    </source>
</evidence>
<evidence type="ECO:0000256" key="1">
    <source>
        <dbReference type="ARBA" id="ARBA00023015"/>
    </source>
</evidence>
<evidence type="ECO:0000256" key="4">
    <source>
        <dbReference type="SAM" id="MobiDB-lite"/>
    </source>
</evidence>
<dbReference type="EMBL" id="JAUORK010000005">
    <property type="protein sequence ID" value="MDO6671678.1"/>
    <property type="molecule type" value="Genomic_DNA"/>
</dbReference>
<dbReference type="AlphaFoldDB" id="A0AAP4X137"/>
<feature type="region of interest" description="Disordered" evidence="4">
    <location>
        <begin position="1"/>
        <end position="26"/>
    </location>
</feature>
<dbReference type="GO" id="GO:0003700">
    <property type="term" value="F:DNA-binding transcription factor activity"/>
    <property type="evidence" value="ECO:0007669"/>
    <property type="project" value="InterPro"/>
</dbReference>
<dbReference type="InterPro" id="IPR000524">
    <property type="entry name" value="Tscrpt_reg_HTH_GntR"/>
</dbReference>
<proteinExistence type="predicted"/>
<dbReference type="SUPFAM" id="SSF48008">
    <property type="entry name" value="GntR ligand-binding domain-like"/>
    <property type="match status" value="1"/>
</dbReference>